<keyword evidence="3" id="KW-1185">Reference proteome</keyword>
<comment type="caution">
    <text evidence="2">The sequence shown here is derived from an EMBL/GenBank/DDBJ whole genome shotgun (WGS) entry which is preliminary data.</text>
</comment>
<dbReference type="EMBL" id="SMFY01000002">
    <property type="protein sequence ID" value="TCK28011.1"/>
    <property type="molecule type" value="Genomic_DNA"/>
</dbReference>
<dbReference type="Gene3D" id="3.40.50.300">
    <property type="entry name" value="P-loop containing nucleotide triphosphate hydrolases"/>
    <property type="match status" value="2"/>
</dbReference>
<dbReference type="AlphaFoldDB" id="A0A4R1I244"/>
<feature type="domain" description="ATPase AAA-type core" evidence="1">
    <location>
        <begin position="50"/>
        <end position="427"/>
    </location>
</feature>
<dbReference type="GO" id="GO:0016887">
    <property type="term" value="F:ATP hydrolysis activity"/>
    <property type="evidence" value="ECO:0007669"/>
    <property type="project" value="InterPro"/>
</dbReference>
<protein>
    <submittedName>
        <fullName evidence="2">Putative AbiEii toxin of type IV toxin-antitoxin system</fullName>
    </submittedName>
</protein>
<organism evidence="2 3">
    <name type="scientific">Ancylobacter aquaticus</name>
    <dbReference type="NCBI Taxonomy" id="100"/>
    <lineage>
        <taxon>Bacteria</taxon>
        <taxon>Pseudomonadati</taxon>
        <taxon>Pseudomonadota</taxon>
        <taxon>Alphaproteobacteria</taxon>
        <taxon>Hyphomicrobiales</taxon>
        <taxon>Xanthobacteraceae</taxon>
        <taxon>Ancylobacter</taxon>
    </lineage>
</organism>
<gene>
    <name evidence="2" type="ORF">EV667_2007</name>
</gene>
<dbReference type="SUPFAM" id="SSF52540">
    <property type="entry name" value="P-loop containing nucleoside triphosphate hydrolases"/>
    <property type="match status" value="1"/>
</dbReference>
<accession>A0A4R1I244</accession>
<dbReference type="InterPro" id="IPR027417">
    <property type="entry name" value="P-loop_NTPase"/>
</dbReference>
<dbReference type="PANTHER" id="PTHR43581">
    <property type="entry name" value="ATP/GTP PHOSPHATASE"/>
    <property type="match status" value="1"/>
</dbReference>
<sequence length="443" mass="50872">MLVLGPFRVRLKAPYDRSREPKMVNVIERVSISGFWGDKTVSMTFRSSRNFIIGVNGSGKTTFIDLLSAALRMDFDTLAKLDFTEINIVLKTVGQNKKPSIRLIKSSLNEYLTQVTYHLKASASEKPTTYEFDDFADIKMARRRRWPPRNDAQHVGLQQQLAELVKLSWLPIWRAHSSANRDLPEERIQPSIDAKLAQVTRDFATYFSSLQTQAQRETDLFQEKIFLSLVSSIERRHGVAGITANAPTAQSEIEAVFHELKMDRTKTRRYISNHFERLKAATEKISSGSITADDLVVMYDNQRLARIISDWKRLQISKNRIYEQRNAFVEIINRLFSRKTARITDRNEIEIVTQSGKIFSTNILSSGEKQMFIMLGEVLLYEKKPFVFIADEPELSLHVGWQSELVKSIEHLNGNVQIIFATHSPDIVGSNQKDIINIEEKFQ</sequence>
<dbReference type="InterPro" id="IPR003959">
    <property type="entry name" value="ATPase_AAA_core"/>
</dbReference>
<dbReference type="InterPro" id="IPR051396">
    <property type="entry name" value="Bact_Antivir_Def_Nuclease"/>
</dbReference>
<dbReference type="GO" id="GO:0005524">
    <property type="term" value="F:ATP binding"/>
    <property type="evidence" value="ECO:0007669"/>
    <property type="project" value="InterPro"/>
</dbReference>
<dbReference type="Pfam" id="PF13304">
    <property type="entry name" value="AAA_21"/>
    <property type="match status" value="1"/>
</dbReference>
<reference evidence="2 3" key="1">
    <citation type="submission" date="2019-03" db="EMBL/GenBank/DDBJ databases">
        <title>Genomic Encyclopedia of Type Strains, Phase IV (KMG-IV): sequencing the most valuable type-strain genomes for metagenomic binning, comparative biology and taxonomic classification.</title>
        <authorList>
            <person name="Goeker M."/>
        </authorList>
    </citation>
    <scope>NUCLEOTIDE SEQUENCE [LARGE SCALE GENOMIC DNA]</scope>
    <source>
        <strain evidence="2 3">DSM 101</strain>
    </source>
</reference>
<evidence type="ECO:0000313" key="3">
    <source>
        <dbReference type="Proteomes" id="UP000295030"/>
    </source>
</evidence>
<dbReference type="Proteomes" id="UP000295030">
    <property type="component" value="Unassembled WGS sequence"/>
</dbReference>
<dbReference type="CDD" id="cd00267">
    <property type="entry name" value="ABC_ATPase"/>
    <property type="match status" value="1"/>
</dbReference>
<name>A0A4R1I244_ANCAQ</name>
<evidence type="ECO:0000259" key="1">
    <source>
        <dbReference type="Pfam" id="PF13304"/>
    </source>
</evidence>
<evidence type="ECO:0000313" key="2">
    <source>
        <dbReference type="EMBL" id="TCK28011.1"/>
    </source>
</evidence>
<dbReference type="OrthoDB" id="3322489at2"/>
<dbReference type="PANTHER" id="PTHR43581:SF2">
    <property type="entry name" value="EXCINUCLEASE ATPASE SUBUNIT"/>
    <property type="match status" value="1"/>
</dbReference>
<proteinExistence type="predicted"/>